<dbReference type="EMBL" id="BART01020606">
    <property type="protein sequence ID" value="GAH04888.1"/>
    <property type="molecule type" value="Genomic_DNA"/>
</dbReference>
<comment type="caution">
    <text evidence="1">The sequence shown here is derived from an EMBL/GenBank/DDBJ whole genome shotgun (WGS) entry which is preliminary data.</text>
</comment>
<feature type="non-terminal residue" evidence="1">
    <location>
        <position position="1"/>
    </location>
</feature>
<organism evidence="1">
    <name type="scientific">marine sediment metagenome</name>
    <dbReference type="NCBI Taxonomy" id="412755"/>
    <lineage>
        <taxon>unclassified sequences</taxon>
        <taxon>metagenomes</taxon>
        <taxon>ecological metagenomes</taxon>
    </lineage>
</organism>
<name>X1E8A2_9ZZZZ</name>
<evidence type="ECO:0000313" key="1">
    <source>
        <dbReference type="EMBL" id="GAH04888.1"/>
    </source>
</evidence>
<sequence>HQFGDIVFVELPEAGMVLKKEVMLQKLNQ</sequence>
<accession>X1E8A2</accession>
<protein>
    <submittedName>
        <fullName evidence="1">Uncharacterized protein</fullName>
    </submittedName>
</protein>
<reference evidence="1" key="1">
    <citation type="journal article" date="2014" name="Front. Microbiol.">
        <title>High frequency of phylogenetically diverse reductive dehalogenase-homologous genes in deep subseafloor sedimentary metagenomes.</title>
        <authorList>
            <person name="Kawai M."/>
            <person name="Futagami T."/>
            <person name="Toyoda A."/>
            <person name="Takaki Y."/>
            <person name="Nishi S."/>
            <person name="Hori S."/>
            <person name="Arai W."/>
            <person name="Tsubouchi T."/>
            <person name="Morono Y."/>
            <person name="Uchiyama I."/>
            <person name="Ito T."/>
            <person name="Fujiyama A."/>
            <person name="Inagaki F."/>
            <person name="Takami H."/>
        </authorList>
    </citation>
    <scope>NUCLEOTIDE SEQUENCE</scope>
    <source>
        <strain evidence="1">Expedition CK06-06</strain>
    </source>
</reference>
<gene>
    <name evidence="1" type="ORF">S01H4_38233</name>
</gene>
<dbReference type="AlphaFoldDB" id="X1E8A2"/>
<proteinExistence type="predicted"/>